<sequence length="252" mass="27136">MTTNNAHKKAARQHQAETGKPYSQALRDVDTADRRPNLVAHLGLDDDGAAVTLDLAEPSRGGSGPHCFITGRTGSGKSVLVERIARSLVEDQRTAPEVFVHSRLAKGRLPSTVTVLDPTTMLEDLVRLTDDRARENGAGNPAVVLIDDCDGWLTQPRMVRFVSSGGTLRSLVKEGRSLGIHLVLTMQHELVAAALGAAGSAAADNISTGIRLKSPSFSDLRMGEGLLQRSDGVDVHRCRVSDQDVRFRFEPV</sequence>
<gene>
    <name evidence="3" type="ORF">WN67_00990</name>
</gene>
<accession>A0A0M2KA34</accession>
<dbReference type="SUPFAM" id="SSF52540">
    <property type="entry name" value="P-loop containing nucleoside triphosphate hydrolases"/>
    <property type="match status" value="1"/>
</dbReference>
<dbReference type="PATRIC" id="fig|1807.13.peg.1010"/>
<name>A0A0M2KA34_9MYCO</name>
<dbReference type="SMART" id="SM00382">
    <property type="entry name" value="AAA"/>
    <property type="match status" value="1"/>
</dbReference>
<feature type="region of interest" description="Disordered" evidence="1">
    <location>
        <begin position="1"/>
        <end position="26"/>
    </location>
</feature>
<proteinExistence type="predicted"/>
<comment type="caution">
    <text evidence="3">The sequence shown here is derived from an EMBL/GenBank/DDBJ whole genome shotgun (WGS) entry which is preliminary data.</text>
</comment>
<reference evidence="3 4" key="1">
    <citation type="journal article" date="2015" name="Genome Announc.">
        <title>Draft Genome Sequence of Mycobacterium obuense Strain UC1, Isolated from Patient Sputum.</title>
        <authorList>
            <person name="Greninger A.L."/>
            <person name="Cunningham G."/>
            <person name="Hsu E.D."/>
            <person name="Yu J.M."/>
            <person name="Chiu C.Y."/>
            <person name="Miller S."/>
        </authorList>
    </citation>
    <scope>NUCLEOTIDE SEQUENCE [LARGE SCALE GENOMIC DNA]</scope>
    <source>
        <strain evidence="3 4">UC1</strain>
    </source>
</reference>
<evidence type="ECO:0000313" key="4">
    <source>
        <dbReference type="Proteomes" id="UP000034150"/>
    </source>
</evidence>
<dbReference type="OrthoDB" id="4761292at2"/>
<dbReference type="PANTHER" id="PTHR22683">
    <property type="entry name" value="SPORULATION PROTEIN RELATED"/>
    <property type="match status" value="1"/>
</dbReference>
<organism evidence="3 4">
    <name type="scientific">Mycolicibacterium obuense</name>
    <dbReference type="NCBI Taxonomy" id="1807"/>
    <lineage>
        <taxon>Bacteria</taxon>
        <taxon>Bacillati</taxon>
        <taxon>Actinomycetota</taxon>
        <taxon>Actinomycetes</taxon>
        <taxon>Mycobacteriales</taxon>
        <taxon>Mycobacteriaceae</taxon>
        <taxon>Mycolicibacterium</taxon>
    </lineage>
</organism>
<evidence type="ECO:0000256" key="1">
    <source>
        <dbReference type="SAM" id="MobiDB-lite"/>
    </source>
</evidence>
<keyword evidence="4" id="KW-1185">Reference proteome</keyword>
<dbReference type="EMBL" id="LAUZ02000007">
    <property type="protein sequence ID" value="KKF03843.1"/>
    <property type="molecule type" value="Genomic_DNA"/>
</dbReference>
<evidence type="ECO:0000313" key="3">
    <source>
        <dbReference type="EMBL" id="KKF03843.1"/>
    </source>
</evidence>
<feature type="domain" description="AAA+ ATPase" evidence="2">
    <location>
        <begin position="63"/>
        <end position="207"/>
    </location>
</feature>
<feature type="compositionally biased region" description="Basic residues" evidence="1">
    <location>
        <begin position="1"/>
        <end position="12"/>
    </location>
</feature>
<dbReference type="RefSeq" id="WP_046361196.1">
    <property type="nucleotide sequence ID" value="NZ_LAUZ02000007.1"/>
</dbReference>
<protein>
    <recommendedName>
        <fullName evidence="2">AAA+ ATPase domain-containing protein</fullName>
    </recommendedName>
</protein>
<dbReference type="AlphaFoldDB" id="A0A0M2KA34"/>
<dbReference type="InterPro" id="IPR050206">
    <property type="entry name" value="FtsK/SpoIIIE/SftA"/>
</dbReference>
<dbReference type="InterPro" id="IPR003593">
    <property type="entry name" value="AAA+_ATPase"/>
</dbReference>
<dbReference type="Gene3D" id="3.40.50.300">
    <property type="entry name" value="P-loop containing nucleotide triphosphate hydrolases"/>
    <property type="match status" value="1"/>
</dbReference>
<dbReference type="InterPro" id="IPR027417">
    <property type="entry name" value="P-loop_NTPase"/>
</dbReference>
<evidence type="ECO:0000259" key="2">
    <source>
        <dbReference type="SMART" id="SM00382"/>
    </source>
</evidence>
<dbReference type="Proteomes" id="UP000034150">
    <property type="component" value="Unassembled WGS sequence"/>
</dbReference>
<dbReference type="PANTHER" id="PTHR22683:SF41">
    <property type="entry name" value="DNA TRANSLOCASE FTSK"/>
    <property type="match status" value="1"/>
</dbReference>